<dbReference type="PANTHER" id="PTHR43228">
    <property type="entry name" value="TWO-COMPONENT RESPONSE REGULATOR"/>
    <property type="match status" value="1"/>
</dbReference>
<sequence length="240" mass="26595">MERTIIVVDDEPIIRLDLCQMLEELGFAVAAEGADGFDAVELCRQKHPDIVLLDLEMPIFDGMTAAETIIGEGLAGCVVICTAFADEEFIRRAGRAGVAGYLVKPIEPRMLKPTLEVALAQGRLLQQTRAEAADACRKLKENKVIEQAKGKLAKEKQISESDAYREMQKAAIQKRVPLAVIAGAILNREIKRDTAVRAKELLMKQRKLTEPEAYRLLSQEAARQKISIREAASRLLEQEG</sequence>
<organism evidence="6 7">
    <name type="scientific">Clostridium symbiosum (strain WAL-14163)</name>
    <dbReference type="NCBI Taxonomy" id="742740"/>
    <lineage>
        <taxon>Bacteria</taxon>
        <taxon>Bacillati</taxon>
        <taxon>Bacillota</taxon>
        <taxon>Clostridia</taxon>
        <taxon>Lachnospirales</taxon>
        <taxon>Lachnospiraceae</taxon>
        <taxon>Otoolea</taxon>
    </lineage>
</organism>
<comment type="caution">
    <text evidence="6">The sequence shown here is derived from an EMBL/GenBank/DDBJ whole genome shotgun (WGS) entry which is preliminary data.</text>
</comment>
<evidence type="ECO:0000313" key="6">
    <source>
        <dbReference type="EMBL" id="EGA93588.1"/>
    </source>
</evidence>
<evidence type="ECO:0000259" key="5">
    <source>
        <dbReference type="PROSITE" id="PS50921"/>
    </source>
</evidence>
<dbReference type="RefSeq" id="WP_003500926.1">
    <property type="nucleotide sequence ID" value="NZ_GL834310.1"/>
</dbReference>
<dbReference type="PROSITE" id="PS50110">
    <property type="entry name" value="RESPONSE_REGULATORY"/>
    <property type="match status" value="1"/>
</dbReference>
<protein>
    <recommendedName>
        <fullName evidence="1">Stage 0 sporulation protein A homolog</fullName>
    </recommendedName>
</protein>
<dbReference type="PANTHER" id="PTHR43228:SF6">
    <property type="entry name" value="RESPONSE REGULATOR RECEIVER"/>
    <property type="match status" value="1"/>
</dbReference>
<dbReference type="Pfam" id="PF03861">
    <property type="entry name" value="ANTAR"/>
    <property type="match status" value="2"/>
</dbReference>
<reference evidence="6 7" key="1">
    <citation type="submission" date="2010-12" db="EMBL/GenBank/DDBJ databases">
        <title>The Genome Sequence of Clostridium symbiosum strain WAL-14163.</title>
        <authorList>
            <person name="Earl A."/>
            <person name="Ward D."/>
            <person name="Feldgarden M."/>
            <person name="Gevers D."/>
            <person name="Finegold S.M."/>
            <person name="Summanen P.H."/>
            <person name="Molitoris D.R."/>
            <person name="Vaisanen M.L."/>
            <person name="Daigneault M."/>
            <person name="Young S.K."/>
            <person name="Zeng Q."/>
            <person name="Gargeya S."/>
            <person name="Fitzgerald M."/>
            <person name="Haas B."/>
            <person name="Abouelleil A."/>
            <person name="Alvarado L."/>
            <person name="Arachchi H.M."/>
            <person name="Berlin A."/>
            <person name="Brown A."/>
            <person name="Chapman S.B."/>
            <person name="Chen Z."/>
            <person name="Dunbar C."/>
            <person name="Freedman E."/>
            <person name="Gearin G."/>
            <person name="Gellesch M."/>
            <person name="Goldberg J."/>
            <person name="Griggs A."/>
            <person name="Gujja S."/>
            <person name="Heilman E."/>
            <person name="Heiman D."/>
            <person name="Howarth C."/>
            <person name="Larson L."/>
            <person name="Lui A."/>
            <person name="MacDonald P.J.P."/>
            <person name="Mehta T."/>
            <person name="Montmayeur A."/>
            <person name="Murphy C."/>
            <person name="Neiman D."/>
            <person name="Pearson M."/>
            <person name="Priest M."/>
            <person name="Roberts A."/>
            <person name="Saif S."/>
            <person name="Shea T."/>
            <person name="Shenoy N."/>
            <person name="Sisk P."/>
            <person name="Stolte C."/>
            <person name="Sykes S."/>
            <person name="White J."/>
            <person name="Yandava C."/>
            <person name="Nusbaum C."/>
            <person name="Birren B."/>
        </authorList>
    </citation>
    <scope>NUCLEOTIDE SEQUENCE [LARGE SCALE GENOMIC DNA]</scope>
    <source>
        <strain evidence="6 7">WAL-14163</strain>
    </source>
</reference>
<evidence type="ECO:0000313" key="7">
    <source>
        <dbReference type="Proteomes" id="UP000002970"/>
    </source>
</evidence>
<keyword evidence="3" id="KW-0597">Phosphoprotein</keyword>
<dbReference type="eggNOG" id="COG3707">
    <property type="taxonomic scope" value="Bacteria"/>
</dbReference>
<dbReference type="InterPro" id="IPR005561">
    <property type="entry name" value="ANTAR"/>
</dbReference>
<evidence type="ECO:0000256" key="2">
    <source>
        <dbReference type="ARBA" id="ARBA00024867"/>
    </source>
</evidence>
<name>E7GNH9_CLOS6</name>
<evidence type="ECO:0000256" key="1">
    <source>
        <dbReference type="ARBA" id="ARBA00018672"/>
    </source>
</evidence>
<gene>
    <name evidence="6" type="ORF">HMPREF9474_02474</name>
</gene>
<dbReference type="InterPro" id="IPR001789">
    <property type="entry name" value="Sig_transdc_resp-reg_receiver"/>
</dbReference>
<dbReference type="InterPro" id="IPR008327">
    <property type="entry name" value="Sig_transdc_resp-reg_antiterm"/>
</dbReference>
<dbReference type="PIRSF" id="PIRSF036382">
    <property type="entry name" value="RR_antiterm"/>
    <property type="match status" value="1"/>
</dbReference>
<feature type="domain" description="ANTAR" evidence="5">
    <location>
        <begin position="125"/>
        <end position="186"/>
    </location>
</feature>
<dbReference type="Gene3D" id="1.10.10.10">
    <property type="entry name" value="Winged helix-like DNA-binding domain superfamily/Winged helix DNA-binding domain"/>
    <property type="match status" value="2"/>
</dbReference>
<feature type="modified residue" description="4-aspartylphosphate" evidence="3">
    <location>
        <position position="54"/>
    </location>
</feature>
<evidence type="ECO:0000259" key="4">
    <source>
        <dbReference type="PROSITE" id="PS50110"/>
    </source>
</evidence>
<dbReference type="InterPro" id="IPR052048">
    <property type="entry name" value="ST_Response_Regulator"/>
</dbReference>
<dbReference type="Pfam" id="PF00072">
    <property type="entry name" value="Response_reg"/>
    <property type="match status" value="1"/>
</dbReference>
<dbReference type="SMART" id="SM01012">
    <property type="entry name" value="ANTAR"/>
    <property type="match status" value="2"/>
</dbReference>
<dbReference type="Proteomes" id="UP000002970">
    <property type="component" value="Unassembled WGS sequence"/>
</dbReference>
<dbReference type="SMART" id="SM00448">
    <property type="entry name" value="REC"/>
    <property type="match status" value="1"/>
</dbReference>
<dbReference type="HOGENOM" id="CLU_000445_65_0_9"/>
<dbReference type="GO" id="GO:0003723">
    <property type="term" value="F:RNA binding"/>
    <property type="evidence" value="ECO:0007669"/>
    <property type="project" value="InterPro"/>
</dbReference>
<keyword evidence="7" id="KW-1185">Reference proteome</keyword>
<dbReference type="InterPro" id="IPR011006">
    <property type="entry name" value="CheY-like_superfamily"/>
</dbReference>
<dbReference type="SUPFAM" id="SSF52172">
    <property type="entry name" value="CheY-like"/>
    <property type="match status" value="2"/>
</dbReference>
<dbReference type="Gene3D" id="3.40.50.2300">
    <property type="match status" value="1"/>
</dbReference>
<evidence type="ECO:0000256" key="3">
    <source>
        <dbReference type="PROSITE-ProRule" id="PRU00169"/>
    </source>
</evidence>
<comment type="function">
    <text evidence="2">May play the central regulatory role in sporulation. It may be an element of the effector pathway responsible for the activation of sporulation genes in response to nutritional stress. Spo0A may act in concert with spo0H (a sigma factor) to control the expression of some genes that are critical to the sporulation process.</text>
</comment>
<dbReference type="EMBL" id="ADLQ01000054">
    <property type="protein sequence ID" value="EGA93588.1"/>
    <property type="molecule type" value="Genomic_DNA"/>
</dbReference>
<dbReference type="GO" id="GO:0000160">
    <property type="term" value="P:phosphorelay signal transduction system"/>
    <property type="evidence" value="ECO:0007669"/>
    <property type="project" value="InterPro"/>
</dbReference>
<dbReference type="InterPro" id="IPR036388">
    <property type="entry name" value="WH-like_DNA-bd_sf"/>
</dbReference>
<feature type="domain" description="Response regulatory" evidence="4">
    <location>
        <begin position="4"/>
        <end position="119"/>
    </location>
</feature>
<dbReference type="AlphaFoldDB" id="E7GNH9"/>
<dbReference type="PROSITE" id="PS50921">
    <property type="entry name" value="ANTAR"/>
    <property type="match status" value="1"/>
</dbReference>
<proteinExistence type="predicted"/>
<accession>E7GNH9</accession>